<dbReference type="InterPro" id="IPR036291">
    <property type="entry name" value="NAD(P)-bd_dom_sf"/>
</dbReference>
<proteinExistence type="predicted"/>
<dbReference type="PANTHER" id="PTHR48079">
    <property type="entry name" value="PROTEIN YEEZ"/>
    <property type="match status" value="1"/>
</dbReference>
<dbReference type="Proteomes" id="UP000190322">
    <property type="component" value="Unassembled WGS sequence"/>
</dbReference>
<dbReference type="EMBL" id="MUXT01000001">
    <property type="protein sequence ID" value="OOR85366.1"/>
    <property type="molecule type" value="Genomic_DNA"/>
</dbReference>
<gene>
    <name evidence="2" type="ORF">B0180_00785</name>
</gene>
<name>A0A1S9ZPH9_9GAMM</name>
<evidence type="ECO:0000313" key="3">
    <source>
        <dbReference type="Proteomes" id="UP000190322"/>
    </source>
</evidence>
<protein>
    <submittedName>
        <fullName evidence="2">Nucleoside-diphosphate sugar epimerase</fullName>
    </submittedName>
</protein>
<sequence>MATYLIIGQGSIGKPLAKSLANSHTVKTVARSLHEYGALAERIYFLQKDARDLVLDDVKQITHLAIIVTPSSTGRASALDYQESYLAVCQHIVDLANQSCEWHQKLEQVLFVSSTSVYGQKNQGEWVDETTPAQPATDTAQVLKDAEDLLWQTFGDRAIIVRAGGIYHKNSTRLIEQARRAHLEGIPRHHYTNRIMDSDLVNCLYQILVSDRPKPLYLATDNTPATSFEVLSHIAKRLNLPSPAPIPAPPSGKRIIANIDGDWLSYPNYQIGYDAVIAHLGRSN</sequence>
<dbReference type="InterPro" id="IPR001509">
    <property type="entry name" value="Epimerase_deHydtase"/>
</dbReference>
<feature type="domain" description="NAD-dependent epimerase/dehydratase" evidence="1">
    <location>
        <begin position="8"/>
        <end position="137"/>
    </location>
</feature>
<dbReference type="GO" id="GO:0005737">
    <property type="term" value="C:cytoplasm"/>
    <property type="evidence" value="ECO:0007669"/>
    <property type="project" value="TreeGrafter"/>
</dbReference>
<accession>A0A1S9ZPH9</accession>
<evidence type="ECO:0000259" key="1">
    <source>
        <dbReference type="Pfam" id="PF01370"/>
    </source>
</evidence>
<dbReference type="AlphaFoldDB" id="A0A1S9ZPH9"/>
<dbReference type="SUPFAM" id="SSF51735">
    <property type="entry name" value="NAD(P)-binding Rossmann-fold domains"/>
    <property type="match status" value="1"/>
</dbReference>
<dbReference type="RefSeq" id="WP_078255235.1">
    <property type="nucleotide sequence ID" value="NZ_MUXT01000001.1"/>
</dbReference>
<organism evidence="2 3">
    <name type="scientific">Moraxella canis</name>
    <dbReference type="NCBI Taxonomy" id="90239"/>
    <lineage>
        <taxon>Bacteria</taxon>
        <taxon>Pseudomonadati</taxon>
        <taxon>Pseudomonadota</taxon>
        <taxon>Gammaproteobacteria</taxon>
        <taxon>Moraxellales</taxon>
        <taxon>Moraxellaceae</taxon>
        <taxon>Moraxella</taxon>
    </lineage>
</organism>
<comment type="caution">
    <text evidence="2">The sequence shown here is derived from an EMBL/GenBank/DDBJ whole genome shotgun (WGS) entry which is preliminary data.</text>
</comment>
<dbReference type="Pfam" id="PF01370">
    <property type="entry name" value="Epimerase"/>
    <property type="match status" value="1"/>
</dbReference>
<dbReference type="GO" id="GO:0004029">
    <property type="term" value="F:aldehyde dehydrogenase (NAD+) activity"/>
    <property type="evidence" value="ECO:0007669"/>
    <property type="project" value="TreeGrafter"/>
</dbReference>
<dbReference type="PANTHER" id="PTHR48079:SF6">
    <property type="entry name" value="NAD(P)-BINDING DOMAIN-CONTAINING PROTEIN-RELATED"/>
    <property type="match status" value="1"/>
</dbReference>
<dbReference type="Gene3D" id="3.40.50.720">
    <property type="entry name" value="NAD(P)-binding Rossmann-like Domain"/>
    <property type="match status" value="1"/>
</dbReference>
<reference evidence="2 3" key="1">
    <citation type="submission" date="2017-02" db="EMBL/GenBank/DDBJ databases">
        <title>Draft genome sequence of Moraxella canis CCUG 8415A type strain.</title>
        <authorList>
            <person name="Engstrom-Jakobsson H."/>
            <person name="Salva-Serra F."/>
            <person name="Thorell K."/>
            <person name="Gonzales-Siles L."/>
            <person name="Karlsson R."/>
            <person name="Boulund F."/>
            <person name="Engstrand L."/>
            <person name="Moore E."/>
        </authorList>
    </citation>
    <scope>NUCLEOTIDE SEQUENCE [LARGE SCALE GENOMIC DNA]</scope>
    <source>
        <strain evidence="2 3">CCUG 8415A</strain>
    </source>
</reference>
<dbReference type="InterPro" id="IPR051783">
    <property type="entry name" value="NAD(P)-dependent_oxidoreduct"/>
</dbReference>
<evidence type="ECO:0000313" key="2">
    <source>
        <dbReference type="EMBL" id="OOR85366.1"/>
    </source>
</evidence>